<keyword evidence="4" id="KW-1185">Reference proteome</keyword>
<evidence type="ECO:0000313" key="3">
    <source>
        <dbReference type="EMBL" id="SDX61145.1"/>
    </source>
</evidence>
<protein>
    <recommendedName>
        <fullName evidence="5">Nickel transport protein</fullName>
    </recommendedName>
</protein>
<dbReference type="STRING" id="44576.SAMN05421881_100446"/>
<keyword evidence="1" id="KW-0812">Transmembrane</keyword>
<name>A0A1H3D452_9PROT</name>
<evidence type="ECO:0008006" key="5">
    <source>
        <dbReference type="Google" id="ProtNLM"/>
    </source>
</evidence>
<dbReference type="AlphaFoldDB" id="A0A1H3D452"/>
<feature type="chain" id="PRO_5011788041" description="Nickel transport protein" evidence="2">
    <location>
        <begin position="22"/>
        <end position="142"/>
    </location>
</feature>
<keyword evidence="2" id="KW-0732">Signal</keyword>
<evidence type="ECO:0000313" key="4">
    <source>
        <dbReference type="Proteomes" id="UP000198640"/>
    </source>
</evidence>
<keyword evidence="1" id="KW-0472">Membrane</keyword>
<accession>A0A1H3D452</accession>
<keyword evidence="1" id="KW-1133">Transmembrane helix</keyword>
<dbReference type="RefSeq" id="WP_090411523.1">
    <property type="nucleotide sequence ID" value="NZ_FNOY01000004.1"/>
</dbReference>
<feature type="transmembrane region" description="Helical" evidence="1">
    <location>
        <begin position="113"/>
        <end position="134"/>
    </location>
</feature>
<organism evidence="3 4">
    <name type="scientific">Nitrosomonas halophila</name>
    <dbReference type="NCBI Taxonomy" id="44576"/>
    <lineage>
        <taxon>Bacteria</taxon>
        <taxon>Pseudomonadati</taxon>
        <taxon>Pseudomonadota</taxon>
        <taxon>Betaproteobacteria</taxon>
        <taxon>Nitrosomonadales</taxon>
        <taxon>Nitrosomonadaceae</taxon>
        <taxon>Nitrosomonas</taxon>
    </lineage>
</organism>
<sequence>MGNTLKLVLILLLFYGGPASAVQQLESSEGFFILNFNHYSMVYDGLKITRLPVPHSQAKPDDLQQFDITGQRQVTLSGFGNGVYQARLIDSLGDKTPVLIAEIHVQHRSLSQALFLFGTGLAVFLLLAGLLLHFHYKEQNHA</sequence>
<dbReference type="EMBL" id="FNOY01000004">
    <property type="protein sequence ID" value="SDX61145.1"/>
    <property type="molecule type" value="Genomic_DNA"/>
</dbReference>
<feature type="signal peptide" evidence="2">
    <location>
        <begin position="1"/>
        <end position="21"/>
    </location>
</feature>
<evidence type="ECO:0000256" key="1">
    <source>
        <dbReference type="SAM" id="Phobius"/>
    </source>
</evidence>
<proteinExistence type="predicted"/>
<reference evidence="3 4" key="1">
    <citation type="submission" date="2016-10" db="EMBL/GenBank/DDBJ databases">
        <authorList>
            <person name="de Groot N.N."/>
        </authorList>
    </citation>
    <scope>NUCLEOTIDE SEQUENCE [LARGE SCALE GENOMIC DNA]</scope>
    <source>
        <strain evidence="3 4">Nm1</strain>
    </source>
</reference>
<dbReference type="Proteomes" id="UP000198640">
    <property type="component" value="Unassembled WGS sequence"/>
</dbReference>
<evidence type="ECO:0000256" key="2">
    <source>
        <dbReference type="SAM" id="SignalP"/>
    </source>
</evidence>
<gene>
    <name evidence="3" type="ORF">SAMN05421881_100446</name>
</gene>